<name>E9HTY5_DAPPU</name>
<dbReference type="PhylomeDB" id="E9HTY5"/>
<accession>E9HTY5</accession>
<dbReference type="HOGENOM" id="CLU_109523_0_0_1"/>
<gene>
    <name evidence="1" type="ORF">DAPPUDRAFT_117848</name>
</gene>
<keyword evidence="2" id="KW-1185">Reference proteome</keyword>
<dbReference type="Proteomes" id="UP000000305">
    <property type="component" value="Unassembled WGS sequence"/>
</dbReference>
<organism evidence="1 2">
    <name type="scientific">Daphnia pulex</name>
    <name type="common">Water flea</name>
    <dbReference type="NCBI Taxonomy" id="6669"/>
    <lineage>
        <taxon>Eukaryota</taxon>
        <taxon>Metazoa</taxon>
        <taxon>Ecdysozoa</taxon>
        <taxon>Arthropoda</taxon>
        <taxon>Crustacea</taxon>
        <taxon>Branchiopoda</taxon>
        <taxon>Diplostraca</taxon>
        <taxon>Cladocera</taxon>
        <taxon>Anomopoda</taxon>
        <taxon>Daphniidae</taxon>
        <taxon>Daphnia</taxon>
    </lineage>
</organism>
<dbReference type="KEGG" id="dpx:DAPPUDRAFT_117848"/>
<proteinExistence type="predicted"/>
<dbReference type="InParanoid" id="E9HTY5"/>
<protein>
    <submittedName>
        <fullName evidence="1">Uncharacterized protein</fullName>
    </submittedName>
</protein>
<dbReference type="EMBL" id="GL732790">
    <property type="protein sequence ID" value="EFX64799.1"/>
    <property type="molecule type" value="Genomic_DNA"/>
</dbReference>
<evidence type="ECO:0000313" key="1">
    <source>
        <dbReference type="EMBL" id="EFX64799.1"/>
    </source>
</evidence>
<dbReference type="OrthoDB" id="6383690at2759"/>
<evidence type="ECO:0000313" key="2">
    <source>
        <dbReference type="Proteomes" id="UP000000305"/>
    </source>
</evidence>
<sequence length="212" mass="25035">MTYSFCFEDVVRNFVKVLQALRFIAVELITGDMCERVTVWLPLSNHQRISFFEMAFGDLHPGFDIPESSQDDFRQVGSTDFYYGHYPGYAKYRDVFSFRQARFLWYAESGTDICYPGPGLGQLYYETFAASAAVRLSIRDVHLQMEESARIEDFMRVYEARFLLQAQLIRAYSNMPESIQRRHRANLYYRIQEETVFEHLLPTHGLHRSRPY</sequence>
<reference evidence="1 2" key="1">
    <citation type="journal article" date="2011" name="Science">
        <title>The ecoresponsive genome of Daphnia pulex.</title>
        <authorList>
            <person name="Colbourne J.K."/>
            <person name="Pfrender M.E."/>
            <person name="Gilbert D."/>
            <person name="Thomas W.K."/>
            <person name="Tucker A."/>
            <person name="Oakley T.H."/>
            <person name="Tokishita S."/>
            <person name="Aerts A."/>
            <person name="Arnold G.J."/>
            <person name="Basu M.K."/>
            <person name="Bauer D.J."/>
            <person name="Caceres C.E."/>
            <person name="Carmel L."/>
            <person name="Casola C."/>
            <person name="Choi J.H."/>
            <person name="Detter J.C."/>
            <person name="Dong Q."/>
            <person name="Dusheyko S."/>
            <person name="Eads B.D."/>
            <person name="Frohlich T."/>
            <person name="Geiler-Samerotte K.A."/>
            <person name="Gerlach D."/>
            <person name="Hatcher P."/>
            <person name="Jogdeo S."/>
            <person name="Krijgsveld J."/>
            <person name="Kriventseva E.V."/>
            <person name="Kultz D."/>
            <person name="Laforsch C."/>
            <person name="Lindquist E."/>
            <person name="Lopez J."/>
            <person name="Manak J.R."/>
            <person name="Muller J."/>
            <person name="Pangilinan J."/>
            <person name="Patwardhan R.P."/>
            <person name="Pitluck S."/>
            <person name="Pritham E.J."/>
            <person name="Rechtsteiner A."/>
            <person name="Rho M."/>
            <person name="Rogozin I.B."/>
            <person name="Sakarya O."/>
            <person name="Salamov A."/>
            <person name="Schaack S."/>
            <person name="Shapiro H."/>
            <person name="Shiga Y."/>
            <person name="Skalitzky C."/>
            <person name="Smith Z."/>
            <person name="Souvorov A."/>
            <person name="Sung W."/>
            <person name="Tang Z."/>
            <person name="Tsuchiya D."/>
            <person name="Tu H."/>
            <person name="Vos H."/>
            <person name="Wang M."/>
            <person name="Wolf Y.I."/>
            <person name="Yamagata H."/>
            <person name="Yamada T."/>
            <person name="Ye Y."/>
            <person name="Shaw J.R."/>
            <person name="Andrews J."/>
            <person name="Crease T.J."/>
            <person name="Tang H."/>
            <person name="Lucas S.M."/>
            <person name="Robertson H.M."/>
            <person name="Bork P."/>
            <person name="Koonin E.V."/>
            <person name="Zdobnov E.M."/>
            <person name="Grigoriev I.V."/>
            <person name="Lynch M."/>
            <person name="Boore J.L."/>
        </authorList>
    </citation>
    <scope>NUCLEOTIDE SEQUENCE [LARGE SCALE GENOMIC DNA]</scope>
</reference>
<dbReference type="AlphaFoldDB" id="E9HTY5"/>